<reference evidence="4" key="1">
    <citation type="submission" date="2015-01" db="EMBL/GenBank/DDBJ databases">
        <authorList>
            <person name="Aksoy S."/>
            <person name="Warren W."/>
            <person name="Wilson R.K."/>
        </authorList>
    </citation>
    <scope>NUCLEOTIDE SEQUENCE [LARGE SCALE GENOMIC DNA]</scope>
    <source>
        <strain evidence="4">IAEA</strain>
    </source>
</reference>
<feature type="region of interest" description="Disordered" evidence="1">
    <location>
        <begin position="1"/>
        <end position="20"/>
    </location>
</feature>
<evidence type="ECO:0000313" key="4">
    <source>
        <dbReference type="Proteomes" id="UP000092460"/>
    </source>
</evidence>
<keyword evidence="2" id="KW-0812">Transmembrane</keyword>
<reference evidence="3" key="2">
    <citation type="submission" date="2020-05" db="UniProtKB">
        <authorList>
            <consortium name="EnsemblMetazoa"/>
        </authorList>
    </citation>
    <scope>IDENTIFICATION</scope>
    <source>
        <strain evidence="3">IAEA</strain>
    </source>
</reference>
<evidence type="ECO:0000256" key="1">
    <source>
        <dbReference type="SAM" id="MobiDB-lite"/>
    </source>
</evidence>
<keyword evidence="2" id="KW-1133">Transmembrane helix</keyword>
<evidence type="ECO:0000313" key="3">
    <source>
        <dbReference type="EnsemblMetazoa" id="GPPI033744-PA"/>
    </source>
</evidence>
<dbReference type="VEuPathDB" id="VectorBase:GPPI033744"/>
<evidence type="ECO:0000256" key="2">
    <source>
        <dbReference type="SAM" id="Phobius"/>
    </source>
</evidence>
<dbReference type="EnsemblMetazoa" id="GPPI033744-RA">
    <property type="protein sequence ID" value="GPPI033744-PA"/>
    <property type="gene ID" value="GPPI033744"/>
</dbReference>
<dbReference type="Proteomes" id="UP000092460">
    <property type="component" value="Unassembled WGS sequence"/>
</dbReference>
<keyword evidence="2" id="KW-0472">Membrane</keyword>
<dbReference type="AlphaFoldDB" id="A0A1B0BLD6"/>
<sequence length="89" mass="9908">MQSTTVTEDRQTSMNSSSFENLNLSNIPHVGSNNTDAQVQFLSKRIHLDALCVYFLATTPILMCILRLLPDLDLGSYYDPVVKDNSAVD</sequence>
<dbReference type="EMBL" id="JXJN01016291">
    <property type="status" value="NOT_ANNOTATED_CDS"/>
    <property type="molecule type" value="Genomic_DNA"/>
</dbReference>
<protein>
    <submittedName>
        <fullName evidence="3">Uncharacterized protein</fullName>
    </submittedName>
</protein>
<keyword evidence="4" id="KW-1185">Reference proteome</keyword>
<feature type="transmembrane region" description="Helical" evidence="2">
    <location>
        <begin position="51"/>
        <end position="69"/>
    </location>
</feature>
<proteinExistence type="predicted"/>
<accession>A0A1B0BLD6</accession>
<organism evidence="3 4">
    <name type="scientific">Glossina palpalis gambiensis</name>
    <dbReference type="NCBI Taxonomy" id="67801"/>
    <lineage>
        <taxon>Eukaryota</taxon>
        <taxon>Metazoa</taxon>
        <taxon>Ecdysozoa</taxon>
        <taxon>Arthropoda</taxon>
        <taxon>Hexapoda</taxon>
        <taxon>Insecta</taxon>
        <taxon>Pterygota</taxon>
        <taxon>Neoptera</taxon>
        <taxon>Endopterygota</taxon>
        <taxon>Diptera</taxon>
        <taxon>Brachycera</taxon>
        <taxon>Muscomorpha</taxon>
        <taxon>Hippoboscoidea</taxon>
        <taxon>Glossinidae</taxon>
        <taxon>Glossina</taxon>
    </lineage>
</organism>
<dbReference type="STRING" id="67801.A0A1B0BLD6"/>
<name>A0A1B0BLD6_9MUSC</name>